<dbReference type="KEGG" id="phb:HYN04_04220"/>
<dbReference type="OrthoDB" id="118896at2"/>
<evidence type="ECO:0000313" key="3">
    <source>
        <dbReference type="EMBL" id="AWM77029.1"/>
    </source>
</evidence>
<gene>
    <name evidence="3" type="ORF">HYN04_04220</name>
</gene>
<feature type="signal peptide" evidence="1">
    <location>
        <begin position="1"/>
        <end position="17"/>
    </location>
</feature>
<dbReference type="RefSeq" id="WP_110449598.1">
    <property type="nucleotide sequence ID" value="NZ_CP029479.1"/>
</dbReference>
<dbReference type="PROSITE" id="PS51257">
    <property type="entry name" value="PROKAR_LIPOPROTEIN"/>
    <property type="match status" value="1"/>
</dbReference>
<keyword evidence="1" id="KW-0732">Signal</keyword>
<dbReference type="InterPro" id="IPR025411">
    <property type="entry name" value="DUF4136"/>
</dbReference>
<keyword evidence="4" id="KW-1185">Reference proteome</keyword>
<dbReference type="Gene3D" id="3.30.160.670">
    <property type="match status" value="1"/>
</dbReference>
<name>A0A2Z3HW51_9CAUL</name>
<dbReference type="Pfam" id="PF13590">
    <property type="entry name" value="DUF4136"/>
    <property type="match status" value="1"/>
</dbReference>
<sequence>MKTRHLIAAALSAAALAAAGCASTPNVRVMSDPSADFTQYRTFGFASPLGTDRGGYQSAVSQQLKTSARTQLEARGLRYVEADPDLVVNFSATLDEKLRVSTTPTATMGVGYYGYRTGMYSAWPMYRDETTVTPYNEGTLNIDIADARRRQLVWEGVVRSTVTEKTRSNIGPALDSAVANAFAKYPVPVASPAK</sequence>
<reference evidence="4" key="1">
    <citation type="submission" date="2018-05" db="EMBL/GenBank/DDBJ databases">
        <title>Genome sequencing of Phenylobacterium sp. HYN0004.</title>
        <authorList>
            <person name="Yi H."/>
            <person name="Baek C."/>
        </authorList>
    </citation>
    <scope>NUCLEOTIDE SEQUENCE [LARGE SCALE GENOMIC DNA]</scope>
    <source>
        <strain evidence="4">HYN0004</strain>
    </source>
</reference>
<accession>A0A2Z3HW51</accession>
<dbReference type="AlphaFoldDB" id="A0A2Z3HW51"/>
<feature type="domain" description="DUF4136" evidence="2">
    <location>
        <begin position="30"/>
        <end position="186"/>
    </location>
</feature>
<evidence type="ECO:0000259" key="2">
    <source>
        <dbReference type="Pfam" id="PF13590"/>
    </source>
</evidence>
<evidence type="ECO:0000313" key="4">
    <source>
        <dbReference type="Proteomes" id="UP000247763"/>
    </source>
</evidence>
<evidence type="ECO:0000256" key="1">
    <source>
        <dbReference type="SAM" id="SignalP"/>
    </source>
</evidence>
<feature type="chain" id="PRO_5016295651" evidence="1">
    <location>
        <begin position="18"/>
        <end position="194"/>
    </location>
</feature>
<proteinExistence type="predicted"/>
<dbReference type="EMBL" id="CP029479">
    <property type="protein sequence ID" value="AWM77029.1"/>
    <property type="molecule type" value="Genomic_DNA"/>
</dbReference>
<dbReference type="Proteomes" id="UP000247763">
    <property type="component" value="Chromosome"/>
</dbReference>
<protein>
    <submittedName>
        <fullName evidence="3">DUF4136 domain-containing protein</fullName>
    </submittedName>
</protein>
<organism evidence="3 4">
    <name type="scientific">Phenylobacterium parvum</name>
    <dbReference type="NCBI Taxonomy" id="2201350"/>
    <lineage>
        <taxon>Bacteria</taxon>
        <taxon>Pseudomonadati</taxon>
        <taxon>Pseudomonadota</taxon>
        <taxon>Alphaproteobacteria</taxon>
        <taxon>Caulobacterales</taxon>
        <taxon>Caulobacteraceae</taxon>
        <taxon>Phenylobacterium</taxon>
    </lineage>
</organism>